<dbReference type="GO" id="GO:0005615">
    <property type="term" value="C:extracellular space"/>
    <property type="evidence" value="ECO:0007669"/>
    <property type="project" value="UniProtKB-ARBA"/>
</dbReference>
<evidence type="ECO:0000256" key="8">
    <source>
        <dbReference type="ARBA" id="ARBA00023157"/>
    </source>
</evidence>
<evidence type="ECO:0000313" key="11">
    <source>
        <dbReference type="EMBL" id="NWY60199.1"/>
    </source>
</evidence>
<dbReference type="GO" id="GO:0046677">
    <property type="term" value="P:response to antibiotic"/>
    <property type="evidence" value="ECO:0007669"/>
    <property type="project" value="UniProtKB-ARBA"/>
</dbReference>
<keyword evidence="4" id="KW-0548">Nucleotidyltransferase</keyword>
<evidence type="ECO:0000313" key="12">
    <source>
        <dbReference type="Proteomes" id="UP000557271"/>
    </source>
</evidence>
<keyword evidence="5 10" id="KW-0732">Signal</keyword>
<protein>
    <recommendedName>
        <fullName evidence="10">NAD(P)(+)--arginine ADP-ribosyltransferase</fullName>
        <ecNumber evidence="10">2.4.2.31</ecNumber>
    </recommendedName>
    <alternativeName>
        <fullName evidence="10">Mono(ADP-ribosyl)transferase</fullName>
    </alternativeName>
</protein>
<dbReference type="EC" id="2.4.2.31" evidence="10"/>
<dbReference type="InterPro" id="IPR050999">
    <property type="entry name" value="ADP-ribosyltransferase_ARG"/>
</dbReference>
<dbReference type="InterPro" id="IPR000768">
    <property type="entry name" value="ART"/>
</dbReference>
<evidence type="ECO:0000256" key="6">
    <source>
        <dbReference type="ARBA" id="ARBA00022857"/>
    </source>
</evidence>
<dbReference type="GO" id="GO:0044194">
    <property type="term" value="C:cytolytic granule"/>
    <property type="evidence" value="ECO:0007669"/>
    <property type="project" value="UniProtKB-ARBA"/>
</dbReference>
<feature type="chain" id="PRO_5029946682" description="NAD(P)(+)--arginine ADP-ribosyltransferase" evidence="10">
    <location>
        <begin position="17"/>
        <end position="298"/>
    </location>
</feature>
<dbReference type="EMBL" id="VZSF01009015">
    <property type="protein sequence ID" value="NWY60199.1"/>
    <property type="molecule type" value="Genomic_DNA"/>
</dbReference>
<reference evidence="11 12" key="1">
    <citation type="submission" date="2019-09" db="EMBL/GenBank/DDBJ databases">
        <title>Bird 10,000 Genomes (B10K) Project - Family phase.</title>
        <authorList>
            <person name="Zhang G."/>
        </authorList>
    </citation>
    <scope>NUCLEOTIDE SEQUENCE [LARGE SCALE GENOMIC DNA]</scope>
    <source>
        <strain evidence="11">B10K-UC-030-51</strain>
    </source>
</reference>
<gene>
    <name evidence="11" type="primary">Madprt</name>
    <name evidence="11" type="ORF">CHIMIN_R03983</name>
</gene>
<dbReference type="Gene3D" id="3.90.176.10">
    <property type="entry name" value="Toxin ADP-ribosyltransferase, Chain A, domain 1"/>
    <property type="match status" value="1"/>
</dbReference>
<dbReference type="FunFam" id="3.90.176.10:FF:000001">
    <property type="entry name" value="NAD(P)(+)--arginine ADP-ribosyltransferase"/>
    <property type="match status" value="1"/>
</dbReference>
<evidence type="ECO:0000256" key="9">
    <source>
        <dbReference type="ARBA" id="ARBA00047597"/>
    </source>
</evidence>
<evidence type="ECO:0000256" key="1">
    <source>
        <dbReference type="ARBA" id="ARBA00009558"/>
    </source>
</evidence>
<dbReference type="PROSITE" id="PS01291">
    <property type="entry name" value="ART"/>
    <property type="match status" value="1"/>
</dbReference>
<evidence type="ECO:0000256" key="3">
    <source>
        <dbReference type="ARBA" id="ARBA00022679"/>
    </source>
</evidence>
<keyword evidence="2 10" id="KW-0328">Glycosyltransferase</keyword>
<keyword evidence="12" id="KW-1185">Reference proteome</keyword>
<comment type="catalytic activity">
    <reaction evidence="9 10">
        <text>L-arginyl-[protein] + NAD(+) = N(omega)-(ADP-D-ribosyl)-L-arginyl-[protein] + nicotinamide + H(+)</text>
        <dbReference type="Rhea" id="RHEA:19149"/>
        <dbReference type="Rhea" id="RHEA-COMP:10532"/>
        <dbReference type="Rhea" id="RHEA-COMP:15087"/>
        <dbReference type="ChEBI" id="CHEBI:15378"/>
        <dbReference type="ChEBI" id="CHEBI:17154"/>
        <dbReference type="ChEBI" id="CHEBI:29965"/>
        <dbReference type="ChEBI" id="CHEBI:57540"/>
        <dbReference type="ChEBI" id="CHEBI:142554"/>
        <dbReference type="EC" id="2.4.2.31"/>
    </reaction>
</comment>
<comment type="caution">
    <text evidence="11">The sequence shown here is derived from an EMBL/GenBank/DDBJ whole genome shotgun (WGS) entry which is preliminary data.</text>
</comment>
<organism evidence="11 12">
    <name type="scientific">Chionis minor</name>
    <name type="common">Black-faced sheathbill</name>
    <dbReference type="NCBI Taxonomy" id="227182"/>
    <lineage>
        <taxon>Eukaryota</taxon>
        <taxon>Metazoa</taxon>
        <taxon>Chordata</taxon>
        <taxon>Craniata</taxon>
        <taxon>Vertebrata</taxon>
        <taxon>Euteleostomi</taxon>
        <taxon>Archelosauria</taxon>
        <taxon>Archosauria</taxon>
        <taxon>Dinosauria</taxon>
        <taxon>Saurischia</taxon>
        <taxon>Theropoda</taxon>
        <taxon>Coelurosauria</taxon>
        <taxon>Aves</taxon>
        <taxon>Neognathae</taxon>
        <taxon>Neoaves</taxon>
        <taxon>Charadriiformes</taxon>
        <taxon>Chionididae</taxon>
        <taxon>Chionis</taxon>
    </lineage>
</organism>
<keyword evidence="3 10" id="KW-0808">Transferase</keyword>
<dbReference type="GO" id="GO:0016779">
    <property type="term" value="F:nucleotidyltransferase activity"/>
    <property type="evidence" value="ECO:0007669"/>
    <property type="project" value="UniProtKB-KW"/>
</dbReference>
<dbReference type="Pfam" id="PF01129">
    <property type="entry name" value="ART"/>
    <property type="match status" value="1"/>
</dbReference>
<dbReference type="GO" id="GO:0003950">
    <property type="term" value="F:NAD+ poly-ADP-ribosyltransferase activity"/>
    <property type="evidence" value="ECO:0007669"/>
    <property type="project" value="TreeGrafter"/>
</dbReference>
<comment type="similarity">
    <text evidence="1 10">Belongs to the Arg-specific ADP-ribosyltransferase family.</text>
</comment>
<dbReference type="PRINTS" id="PR00970">
    <property type="entry name" value="RIBTRNSFRASE"/>
</dbReference>
<dbReference type="GO" id="GO:0106274">
    <property type="term" value="F:NAD+-protein-arginine ADP-ribosyltransferase activity"/>
    <property type="evidence" value="ECO:0007669"/>
    <property type="project" value="UniProtKB-EC"/>
</dbReference>
<keyword evidence="6 10" id="KW-0521">NADP</keyword>
<proteinExistence type="inferred from homology"/>
<feature type="non-terminal residue" evidence="11">
    <location>
        <position position="298"/>
    </location>
</feature>
<accession>A0A7K7FSA9</accession>
<keyword evidence="8" id="KW-1015">Disulfide bond</keyword>
<keyword evidence="7 10" id="KW-0520">NAD</keyword>
<feature type="non-terminal residue" evidence="11">
    <location>
        <position position="1"/>
    </location>
</feature>
<dbReference type="PROSITE" id="PS51996">
    <property type="entry name" value="TR_MART"/>
    <property type="match status" value="1"/>
</dbReference>
<evidence type="ECO:0000256" key="7">
    <source>
        <dbReference type="ARBA" id="ARBA00023027"/>
    </source>
</evidence>
<evidence type="ECO:0000256" key="4">
    <source>
        <dbReference type="ARBA" id="ARBA00022695"/>
    </source>
</evidence>
<sequence>MVHLVLGLVLLAGTLAAGNPLHRRDLKSIQEMVLDMAPNSFDDQYRGCSHMMEKELKELNRTEFARNSIYADTWAIATKEWQSWRHRSPQSLALRPEQAIALLAYTQAGPLYPEFNKAVREAGRSRREYLDNFHFKTLHFLLTEALHSLQDARPPQCYHVFRGVKGIRFTTQQGQIIRFGYFASSSLQLEKSKRFGEDTVFKVNTCYGVPITDFSFFREEEEVLIPPFETFKVINVTYNGSRPVIQLSHLNATSNYNCEFVKGDIPAGWSFRRSVARDPPHLWVLLLAAAALAAAGSA</sequence>
<dbReference type="SUPFAM" id="SSF56399">
    <property type="entry name" value="ADP-ribosylation"/>
    <property type="match status" value="1"/>
</dbReference>
<evidence type="ECO:0000256" key="10">
    <source>
        <dbReference type="RuleBase" id="RU361228"/>
    </source>
</evidence>
<dbReference type="PANTHER" id="PTHR10339">
    <property type="entry name" value="ADP-RIBOSYLTRANSFERASE"/>
    <property type="match status" value="1"/>
</dbReference>
<dbReference type="Proteomes" id="UP000557271">
    <property type="component" value="Unassembled WGS sequence"/>
</dbReference>
<evidence type="ECO:0000256" key="2">
    <source>
        <dbReference type="ARBA" id="ARBA00022676"/>
    </source>
</evidence>
<dbReference type="OrthoDB" id="423533at2759"/>
<feature type="signal peptide" evidence="10">
    <location>
        <begin position="1"/>
        <end position="16"/>
    </location>
</feature>
<dbReference type="AlphaFoldDB" id="A0A7K7FSA9"/>
<dbReference type="PANTHER" id="PTHR10339:SF19">
    <property type="entry name" value="GPI-LINKED NAD(P)(+)--ARGININE ADP-RIBOSYLTRANSFERASE 1"/>
    <property type="match status" value="1"/>
</dbReference>
<evidence type="ECO:0000256" key="5">
    <source>
        <dbReference type="ARBA" id="ARBA00022729"/>
    </source>
</evidence>
<name>A0A7K7FSA9_CHIMN</name>